<dbReference type="PROSITE" id="PS51257">
    <property type="entry name" value="PROKAR_LIPOPROTEIN"/>
    <property type="match status" value="1"/>
</dbReference>
<reference evidence="2 3" key="1">
    <citation type="submission" date="2019-11" db="EMBL/GenBank/DDBJ databases">
        <title>Pedobacter petrophilus genome.</title>
        <authorList>
            <person name="Feldbauer M.J."/>
            <person name="Newman J.D."/>
        </authorList>
    </citation>
    <scope>NUCLEOTIDE SEQUENCE [LARGE SCALE GENOMIC DNA]</scope>
    <source>
        <strain evidence="2 3">LMG 29686</strain>
    </source>
</reference>
<evidence type="ECO:0000256" key="1">
    <source>
        <dbReference type="SAM" id="Phobius"/>
    </source>
</evidence>
<feature type="transmembrane region" description="Helical" evidence="1">
    <location>
        <begin position="6"/>
        <end position="25"/>
    </location>
</feature>
<dbReference type="Proteomes" id="UP000487757">
    <property type="component" value="Unassembled WGS sequence"/>
</dbReference>
<keyword evidence="1" id="KW-0472">Membrane</keyword>
<organism evidence="2 3">
    <name type="scientific">Pedobacter petrophilus</name>
    <dbReference type="NCBI Taxonomy" id="1908241"/>
    <lineage>
        <taxon>Bacteria</taxon>
        <taxon>Pseudomonadati</taxon>
        <taxon>Bacteroidota</taxon>
        <taxon>Sphingobacteriia</taxon>
        <taxon>Sphingobacteriales</taxon>
        <taxon>Sphingobacteriaceae</taxon>
        <taxon>Pedobacter</taxon>
    </lineage>
</organism>
<keyword evidence="3" id="KW-1185">Reference proteome</keyword>
<dbReference type="AlphaFoldDB" id="A0A7K0FXF5"/>
<dbReference type="EMBL" id="WKKH01000011">
    <property type="protein sequence ID" value="MRX76268.1"/>
    <property type="molecule type" value="Genomic_DNA"/>
</dbReference>
<protein>
    <recommendedName>
        <fullName evidence="4">Lipocalin-like domain-containing protein</fullName>
    </recommendedName>
</protein>
<evidence type="ECO:0000313" key="2">
    <source>
        <dbReference type="EMBL" id="MRX76268.1"/>
    </source>
</evidence>
<gene>
    <name evidence="2" type="ORF">GJU39_09215</name>
</gene>
<accession>A0A7K0FXF5</accession>
<dbReference type="OrthoDB" id="766893at2"/>
<proteinExistence type="predicted"/>
<evidence type="ECO:0000313" key="3">
    <source>
        <dbReference type="Proteomes" id="UP000487757"/>
    </source>
</evidence>
<dbReference type="RefSeq" id="WP_154280500.1">
    <property type="nucleotide sequence ID" value="NZ_JBHUJQ010000001.1"/>
</dbReference>
<comment type="caution">
    <text evidence="2">The sequence shown here is derived from an EMBL/GenBank/DDBJ whole genome shotgun (WGS) entry which is preliminary data.</text>
</comment>
<keyword evidence="1" id="KW-1133">Transmembrane helix</keyword>
<sequence length="120" mass="13599">MKFNLTSTKAFIGPVVVITLILFLFSCKKDQLIVDQDKNYVQVDFKSDQNNPFLGGWGLKLSPDGTADVVPSGDIYYRGTYKINGETITVKTDQETFKFEILSETDIKEKKYGTLMRLSK</sequence>
<keyword evidence="1" id="KW-0812">Transmembrane</keyword>
<evidence type="ECO:0008006" key="4">
    <source>
        <dbReference type="Google" id="ProtNLM"/>
    </source>
</evidence>
<name>A0A7K0FXF5_9SPHI</name>